<evidence type="ECO:0000313" key="3">
    <source>
        <dbReference type="EMBL" id="WOG92662.1"/>
    </source>
</evidence>
<protein>
    <submittedName>
        <fullName evidence="2">Uncharacterized protein</fullName>
    </submittedName>
</protein>
<proteinExistence type="predicted"/>
<evidence type="ECO:0000313" key="2">
    <source>
        <dbReference type="EMBL" id="KZN01741.1"/>
    </source>
</evidence>
<organism evidence="2">
    <name type="scientific">Daucus carota subsp. sativus</name>
    <name type="common">Carrot</name>
    <dbReference type="NCBI Taxonomy" id="79200"/>
    <lineage>
        <taxon>Eukaryota</taxon>
        <taxon>Viridiplantae</taxon>
        <taxon>Streptophyta</taxon>
        <taxon>Embryophyta</taxon>
        <taxon>Tracheophyta</taxon>
        <taxon>Spermatophyta</taxon>
        <taxon>Magnoliopsida</taxon>
        <taxon>eudicotyledons</taxon>
        <taxon>Gunneridae</taxon>
        <taxon>Pentapetalae</taxon>
        <taxon>asterids</taxon>
        <taxon>campanulids</taxon>
        <taxon>Apiales</taxon>
        <taxon>Apiaceae</taxon>
        <taxon>Apioideae</taxon>
        <taxon>Scandiceae</taxon>
        <taxon>Daucinae</taxon>
        <taxon>Daucus</taxon>
        <taxon>Daucus sect. Daucus</taxon>
    </lineage>
</organism>
<sequence>MRISHQKMIIAAFVLYLALYGAVDFVNSASQKCHECIDKCLKNAKNDRTWEALHVPVYYKCEESCCLPEERRSHIGEAPTSTSPQPGS</sequence>
<name>A0A162AJB1_DAUCS</name>
<keyword evidence="1" id="KW-0732">Signal</keyword>
<feature type="signal peptide" evidence="1">
    <location>
        <begin position="1"/>
        <end position="28"/>
    </location>
</feature>
<dbReference type="EMBL" id="CP093345">
    <property type="protein sequence ID" value="WOG92662.1"/>
    <property type="molecule type" value="Genomic_DNA"/>
</dbReference>
<dbReference type="Gramene" id="KZN01741">
    <property type="protein sequence ID" value="KZN01741"/>
    <property type="gene ID" value="DCAR_010495"/>
</dbReference>
<accession>A0A162AJB1</accession>
<dbReference type="EMBL" id="LNRQ01000003">
    <property type="protein sequence ID" value="KZN01741.1"/>
    <property type="molecule type" value="Genomic_DNA"/>
</dbReference>
<reference evidence="3" key="2">
    <citation type="submission" date="2022-03" db="EMBL/GenBank/DDBJ databases">
        <title>Draft title - Genomic analysis of global carrot germplasm unveils the trajectory of domestication and the origin of high carotenoid orange carrot.</title>
        <authorList>
            <person name="Iorizzo M."/>
            <person name="Ellison S."/>
            <person name="Senalik D."/>
            <person name="Macko-Podgorni A."/>
            <person name="Grzebelus D."/>
            <person name="Bostan H."/>
            <person name="Rolling W."/>
            <person name="Curaba J."/>
            <person name="Simon P."/>
        </authorList>
    </citation>
    <scope>NUCLEOTIDE SEQUENCE</scope>
    <source>
        <tissue evidence="3">Leaf</tissue>
    </source>
</reference>
<evidence type="ECO:0000313" key="4">
    <source>
        <dbReference type="Proteomes" id="UP000077755"/>
    </source>
</evidence>
<dbReference type="Proteomes" id="UP000077755">
    <property type="component" value="Chromosome 3"/>
</dbReference>
<evidence type="ECO:0000256" key="1">
    <source>
        <dbReference type="SAM" id="SignalP"/>
    </source>
</evidence>
<gene>
    <name evidence="2" type="ORF">DCAR_010495</name>
    <name evidence="3" type="ORF">DCAR_0311936</name>
</gene>
<feature type="chain" id="PRO_5007831275" evidence="1">
    <location>
        <begin position="29"/>
        <end position="88"/>
    </location>
</feature>
<keyword evidence="4" id="KW-1185">Reference proteome</keyword>
<reference evidence="2" key="1">
    <citation type="journal article" date="2016" name="Nat. Genet.">
        <title>A high-quality carrot genome assembly provides new insights into carotenoid accumulation and asterid genome evolution.</title>
        <authorList>
            <person name="Iorizzo M."/>
            <person name="Ellison S."/>
            <person name="Senalik D."/>
            <person name="Zeng P."/>
            <person name="Satapoomin P."/>
            <person name="Huang J."/>
            <person name="Bowman M."/>
            <person name="Iovene M."/>
            <person name="Sanseverino W."/>
            <person name="Cavagnaro P."/>
            <person name="Yildiz M."/>
            <person name="Macko-Podgorni A."/>
            <person name="Moranska E."/>
            <person name="Grzebelus E."/>
            <person name="Grzebelus D."/>
            <person name="Ashrafi H."/>
            <person name="Zheng Z."/>
            <person name="Cheng S."/>
            <person name="Spooner D."/>
            <person name="Van Deynze A."/>
            <person name="Simon P."/>
        </authorList>
    </citation>
    <scope>NUCLEOTIDE SEQUENCE [LARGE SCALE GENOMIC DNA]</scope>
    <source>
        <tissue evidence="2">Leaf</tissue>
    </source>
</reference>
<dbReference type="AlphaFoldDB" id="A0A162AJB1"/>